<dbReference type="PANTHER" id="PTHR30081">
    <property type="entry name" value="PROTEIN-EXPORT MEMBRANE PROTEIN SEC"/>
    <property type="match status" value="1"/>
</dbReference>
<comment type="subcellular location">
    <subcellularLocation>
        <location evidence="1 9">Cell membrane</location>
        <topology evidence="1 9">Multi-pass membrane protein</topology>
    </subcellularLocation>
</comment>
<dbReference type="GO" id="GO:0065002">
    <property type="term" value="P:intracellular protein transmembrane transport"/>
    <property type="evidence" value="ECO:0007669"/>
    <property type="project" value="UniProtKB-UniRule"/>
</dbReference>
<feature type="transmembrane region" description="Helical" evidence="9">
    <location>
        <begin position="146"/>
        <end position="165"/>
    </location>
</feature>
<dbReference type="InterPro" id="IPR022646">
    <property type="entry name" value="SecD/SecF_CS"/>
</dbReference>
<sequence length="356" mass="37761">MGRFSQLGNDLHSGRRSIDFVGRRWYLYAVSAVLIAIAVFGLSYKGLNLGIEFTGGTQYRVPVASATQDDADALRTAVVDSGVEGAGNPIVSTAGDDAVQIQVEALSLEDSATVTEAIVAAAGVSADDLSQEDIGASWGRQIAERALIGLVVFVVLVVLFIWAYFREWKMSVAALVALAHDVIITVGVYAFTGFEVTPATVTGILTILAFSLYDTVVVFDKVRENTAAMRESRKSYAQAANLAVNQTLVRSINTSLVALLPVGSILYVGAVQLGASSLQDLALALFVGMAAGTYSSVCIATPMLVHLKNTEDDVKLAEKRAKARERAAADPYAAVPNFAEDMPIHNDPGVDPSSQR</sequence>
<evidence type="ECO:0000256" key="6">
    <source>
        <dbReference type="ARBA" id="ARBA00022989"/>
    </source>
</evidence>
<dbReference type="NCBIfam" id="TIGR00966">
    <property type="entry name" value="transloc_SecF"/>
    <property type="match status" value="1"/>
</dbReference>
<feature type="transmembrane region" description="Helical" evidence="9">
    <location>
        <begin position="198"/>
        <end position="219"/>
    </location>
</feature>
<keyword evidence="12" id="KW-1185">Reference proteome</keyword>
<dbReference type="Gene3D" id="1.20.1640.10">
    <property type="entry name" value="Multidrug efflux transporter AcrB transmembrane domain"/>
    <property type="match status" value="1"/>
</dbReference>
<feature type="transmembrane region" description="Helical" evidence="9">
    <location>
        <begin position="256"/>
        <end position="275"/>
    </location>
</feature>
<evidence type="ECO:0000256" key="8">
    <source>
        <dbReference type="ARBA" id="ARBA00023136"/>
    </source>
</evidence>
<evidence type="ECO:0000313" key="12">
    <source>
        <dbReference type="Proteomes" id="UP000537326"/>
    </source>
</evidence>
<keyword evidence="3 9" id="KW-1003">Cell membrane</keyword>
<evidence type="ECO:0000256" key="1">
    <source>
        <dbReference type="ARBA" id="ARBA00004651"/>
    </source>
</evidence>
<evidence type="ECO:0000256" key="9">
    <source>
        <dbReference type="HAMAP-Rule" id="MF_01464"/>
    </source>
</evidence>
<feature type="domain" description="Protein export membrane protein SecD/SecF C-terminal" evidence="10">
    <location>
        <begin position="116"/>
        <end position="309"/>
    </location>
</feature>
<keyword evidence="4 9" id="KW-0812">Transmembrane</keyword>
<dbReference type="RefSeq" id="WP_179530904.1">
    <property type="nucleotide sequence ID" value="NZ_BAAAPP010000004.1"/>
</dbReference>
<dbReference type="NCBIfam" id="TIGR00916">
    <property type="entry name" value="2A0604s01"/>
    <property type="match status" value="1"/>
</dbReference>
<comment type="subunit">
    <text evidence="9">Forms a complex with SecD. Part of the essential Sec protein translocation apparatus which comprises SecA, SecYEG and auxiliary proteins SecDF. Other proteins may also be involved.</text>
</comment>
<dbReference type="GO" id="GO:0015450">
    <property type="term" value="F:protein-transporting ATPase activity"/>
    <property type="evidence" value="ECO:0007669"/>
    <property type="project" value="InterPro"/>
</dbReference>
<feature type="transmembrane region" description="Helical" evidence="9">
    <location>
        <begin position="172"/>
        <end position="192"/>
    </location>
</feature>
<evidence type="ECO:0000256" key="3">
    <source>
        <dbReference type="ARBA" id="ARBA00022475"/>
    </source>
</evidence>
<dbReference type="InterPro" id="IPR005665">
    <property type="entry name" value="SecF_bac"/>
</dbReference>
<organism evidence="11 12">
    <name type="scientific">Nocardioides marinus</name>
    <dbReference type="NCBI Taxonomy" id="374514"/>
    <lineage>
        <taxon>Bacteria</taxon>
        <taxon>Bacillati</taxon>
        <taxon>Actinomycetota</taxon>
        <taxon>Actinomycetes</taxon>
        <taxon>Propionibacteriales</taxon>
        <taxon>Nocardioidaceae</taxon>
        <taxon>Nocardioides</taxon>
    </lineage>
</organism>
<dbReference type="EMBL" id="JACBZI010000001">
    <property type="protein sequence ID" value="NYI10006.1"/>
    <property type="molecule type" value="Genomic_DNA"/>
</dbReference>
<keyword evidence="7 9" id="KW-0811">Translocation</keyword>
<evidence type="ECO:0000259" key="10">
    <source>
        <dbReference type="Pfam" id="PF02355"/>
    </source>
</evidence>
<comment type="similarity">
    <text evidence="9">Belongs to the SecD/SecF family. SecF subfamily.</text>
</comment>
<dbReference type="InterPro" id="IPR022645">
    <property type="entry name" value="SecD/SecF_bac"/>
</dbReference>
<reference evidence="11 12" key="1">
    <citation type="submission" date="2020-07" db="EMBL/GenBank/DDBJ databases">
        <title>Sequencing the genomes of 1000 actinobacteria strains.</title>
        <authorList>
            <person name="Klenk H.-P."/>
        </authorList>
    </citation>
    <scope>NUCLEOTIDE SEQUENCE [LARGE SCALE GENOMIC DNA]</scope>
    <source>
        <strain evidence="11 12">DSM 18248</strain>
    </source>
</reference>
<name>A0A7Y9YD76_9ACTN</name>
<dbReference type="AlphaFoldDB" id="A0A7Y9YD76"/>
<accession>A0A7Y9YD76</accession>
<feature type="transmembrane region" description="Helical" evidence="9">
    <location>
        <begin position="281"/>
        <end position="305"/>
    </location>
</feature>
<evidence type="ECO:0000256" key="2">
    <source>
        <dbReference type="ARBA" id="ARBA00022448"/>
    </source>
</evidence>
<dbReference type="Proteomes" id="UP000537326">
    <property type="component" value="Unassembled WGS sequence"/>
</dbReference>
<feature type="transmembrane region" description="Helical" evidence="9">
    <location>
        <begin position="25"/>
        <end position="44"/>
    </location>
</feature>
<comment type="caution">
    <text evidence="11">The sequence shown here is derived from an EMBL/GenBank/DDBJ whole genome shotgun (WGS) entry which is preliminary data.</text>
</comment>
<dbReference type="PANTHER" id="PTHR30081:SF8">
    <property type="entry name" value="PROTEIN TRANSLOCASE SUBUNIT SECF"/>
    <property type="match status" value="1"/>
</dbReference>
<evidence type="ECO:0000256" key="7">
    <source>
        <dbReference type="ARBA" id="ARBA00023010"/>
    </source>
</evidence>
<dbReference type="GO" id="GO:0005886">
    <property type="term" value="C:plasma membrane"/>
    <property type="evidence" value="ECO:0007669"/>
    <property type="project" value="UniProtKB-SubCell"/>
</dbReference>
<keyword evidence="6 9" id="KW-1133">Transmembrane helix</keyword>
<keyword evidence="8 9" id="KW-0472">Membrane</keyword>
<keyword evidence="2 9" id="KW-0813">Transport</keyword>
<dbReference type="SUPFAM" id="SSF82866">
    <property type="entry name" value="Multidrug efflux transporter AcrB transmembrane domain"/>
    <property type="match status" value="1"/>
</dbReference>
<dbReference type="PRINTS" id="PR01755">
    <property type="entry name" value="SECFTRNLCASE"/>
</dbReference>
<evidence type="ECO:0000256" key="4">
    <source>
        <dbReference type="ARBA" id="ARBA00022692"/>
    </source>
</evidence>
<evidence type="ECO:0000256" key="5">
    <source>
        <dbReference type="ARBA" id="ARBA00022927"/>
    </source>
</evidence>
<proteinExistence type="inferred from homology"/>
<evidence type="ECO:0000313" key="11">
    <source>
        <dbReference type="EMBL" id="NYI10006.1"/>
    </source>
</evidence>
<dbReference type="HAMAP" id="MF_01464_B">
    <property type="entry name" value="SecF_B"/>
    <property type="match status" value="1"/>
</dbReference>
<keyword evidence="5 9" id="KW-0653">Protein transport</keyword>
<gene>
    <name evidence="9" type="primary">secF</name>
    <name evidence="11" type="ORF">BKA05_001521</name>
</gene>
<dbReference type="InterPro" id="IPR048634">
    <property type="entry name" value="SecD_SecF_C"/>
</dbReference>
<dbReference type="GO" id="GO:0006605">
    <property type="term" value="P:protein targeting"/>
    <property type="evidence" value="ECO:0007669"/>
    <property type="project" value="UniProtKB-UniRule"/>
</dbReference>
<dbReference type="Pfam" id="PF07549">
    <property type="entry name" value="Sec_GG"/>
    <property type="match status" value="1"/>
</dbReference>
<protein>
    <recommendedName>
        <fullName evidence="9">Protein-export membrane protein SecF</fullName>
    </recommendedName>
</protein>
<dbReference type="InterPro" id="IPR055344">
    <property type="entry name" value="SecD_SecF_C_bact"/>
</dbReference>
<comment type="function">
    <text evidence="9">Part of the Sec protein translocase complex. Interacts with the SecYEG preprotein conducting channel. SecDF uses the proton motive force (PMF) to complete protein translocation after the ATP-dependent function of SecA.</text>
</comment>
<dbReference type="InterPro" id="IPR022813">
    <property type="entry name" value="SecD/SecF_arch_bac"/>
</dbReference>
<dbReference type="Pfam" id="PF02355">
    <property type="entry name" value="SecD_SecF_C"/>
    <property type="match status" value="1"/>
</dbReference>
<dbReference type="GO" id="GO:0043952">
    <property type="term" value="P:protein transport by the Sec complex"/>
    <property type="evidence" value="ECO:0007669"/>
    <property type="project" value="UniProtKB-UniRule"/>
</dbReference>